<organism evidence="3 4">
    <name type="scientific">Mycolicibacterium pallens</name>
    <dbReference type="NCBI Taxonomy" id="370524"/>
    <lineage>
        <taxon>Bacteria</taxon>
        <taxon>Bacillati</taxon>
        <taxon>Actinomycetota</taxon>
        <taxon>Actinomycetes</taxon>
        <taxon>Mycobacteriales</taxon>
        <taxon>Mycobacteriaceae</taxon>
        <taxon>Mycolicibacterium</taxon>
    </lineage>
</organism>
<dbReference type="EMBL" id="CP080333">
    <property type="protein sequence ID" value="QYL18867.1"/>
    <property type="molecule type" value="Genomic_DNA"/>
</dbReference>
<keyword evidence="2" id="KW-0732">Signal</keyword>
<dbReference type="Gene3D" id="3.40.390.10">
    <property type="entry name" value="Collagenase (Catalytic Domain)"/>
    <property type="match status" value="1"/>
</dbReference>
<protein>
    <submittedName>
        <fullName evidence="3">Uncharacterized protein</fullName>
    </submittedName>
</protein>
<evidence type="ECO:0000313" key="4">
    <source>
        <dbReference type="Proteomes" id="UP000825367"/>
    </source>
</evidence>
<reference evidence="3 4" key="1">
    <citation type="submission" date="2021-07" db="EMBL/GenBank/DDBJ databases">
        <title>Whole genome sequencing of non-tuberculosis mycobacteria type-strains.</title>
        <authorList>
            <person name="Igarashi Y."/>
            <person name="Osugi A."/>
            <person name="Mitarai S."/>
        </authorList>
    </citation>
    <scope>NUCLEOTIDE SEQUENCE [LARGE SCALE GENOMIC DNA]</scope>
    <source>
        <strain evidence="3 4">JCM 16370</strain>
    </source>
</reference>
<evidence type="ECO:0000256" key="1">
    <source>
        <dbReference type="SAM" id="MobiDB-lite"/>
    </source>
</evidence>
<feature type="region of interest" description="Disordered" evidence="1">
    <location>
        <begin position="32"/>
        <end position="56"/>
    </location>
</feature>
<evidence type="ECO:0000256" key="2">
    <source>
        <dbReference type="SAM" id="SignalP"/>
    </source>
</evidence>
<keyword evidence="4" id="KW-1185">Reference proteome</keyword>
<dbReference type="RefSeq" id="WP_125477424.1">
    <property type="nucleotide sequence ID" value="NZ_BAAAVX010000045.1"/>
</dbReference>
<accession>A0ABX8VMR3</accession>
<sequence length="318" mass="33467">MSSTVWLRVGAASATVCAVVAGCSSTQPEAQPTAAESAVTPSVAAASPDKPDHLTAGTDNVVTFDFIYPEGDAHWTDEAKASLTDAANAVAAYLEVPKPVTITYKVADDNEPNHLAQAASDRVDDDSPGYFRTVVQQKLITGEDANGALPDGDIDVNWNANWALSDDAVTEGKDDFKATIMHELVHTLGFDTGISGPGSPQGKNHPTFDSFIVTADGTKVINDDYTFNTAFEPNLTGGDGGLFFGGPNAMAAYDGKPVPLLTDPEWNVSNVAHLNGHVFTGENKKMMNPGDDGDGAEVRVLSPVELGILADLGYRVRQ</sequence>
<gene>
    <name evidence="3" type="ORF">K0O64_10440</name>
</gene>
<evidence type="ECO:0000313" key="3">
    <source>
        <dbReference type="EMBL" id="QYL18867.1"/>
    </source>
</evidence>
<proteinExistence type="predicted"/>
<dbReference type="Proteomes" id="UP000825367">
    <property type="component" value="Chromosome"/>
</dbReference>
<feature type="signal peptide" evidence="2">
    <location>
        <begin position="1"/>
        <end position="18"/>
    </location>
</feature>
<feature type="chain" id="PRO_5045973671" evidence="2">
    <location>
        <begin position="19"/>
        <end position="318"/>
    </location>
</feature>
<feature type="compositionally biased region" description="Low complexity" evidence="1">
    <location>
        <begin position="33"/>
        <end position="48"/>
    </location>
</feature>
<name>A0ABX8VMR3_9MYCO</name>
<dbReference type="InterPro" id="IPR024079">
    <property type="entry name" value="MetalloPept_cat_dom_sf"/>
</dbReference>